<dbReference type="GeneID" id="19976754"/>
<sequence>MSTEEDNFDIDIYGEESAHGQGGGDEYYDEDDHTFTVDEPEPESKAPPFKTETTPVDGMHSEETKPPQGVKRKTPSDERHIDSDATTALMVSDLHWWTTEDELRAWANQVNAETELREISFSEHKVNGKSKGQAYLLFQSAQSATAVKHKVESLTDGAGQARKFSVIFTGPSSNPFKTMPKDAPARNKEERPSRGAYNSGYSRGDYSDRGSFRGRGRGYDRGGYNRNFSGSSSGPGYNNNAYGNNMGMMNNFGFNNRGNMMGGNMRGGNMAMRGGRGGNMANMMPMGPMGAMPNLANPMMMAGMGMQGFQGNQFGPGMFGAGFGGDWGQPGAKRQRQE</sequence>
<dbReference type="PANTHER" id="PTHR23204">
    <property type="entry name" value="CLEAVAGE AND POLYADENYLATION SPECIFIC FACTOR"/>
    <property type="match status" value="1"/>
</dbReference>
<protein>
    <recommendedName>
        <fullName evidence="4">RRM domain-containing protein</fullName>
    </recommendedName>
</protein>
<proteinExistence type="predicted"/>
<feature type="compositionally biased region" description="Acidic residues" evidence="1">
    <location>
        <begin position="1"/>
        <end position="14"/>
    </location>
</feature>
<gene>
    <name evidence="2" type="ORF">HMPREF1541_09415</name>
</gene>
<feature type="region of interest" description="Disordered" evidence="1">
    <location>
        <begin position="172"/>
        <end position="236"/>
    </location>
</feature>
<dbReference type="EMBL" id="KB822712">
    <property type="protein sequence ID" value="ETN45583.1"/>
    <property type="molecule type" value="Genomic_DNA"/>
</dbReference>
<dbReference type="VEuPathDB" id="FungiDB:HMPREF1541_09415"/>
<dbReference type="Gene3D" id="3.30.70.330">
    <property type="match status" value="1"/>
</dbReference>
<dbReference type="AlphaFoldDB" id="W2SC39"/>
<feature type="region of interest" description="Disordered" evidence="1">
    <location>
        <begin position="1"/>
        <end position="79"/>
    </location>
</feature>
<dbReference type="STRING" id="1220924.W2SC39"/>
<dbReference type="InterPro" id="IPR035979">
    <property type="entry name" value="RBD_domain_sf"/>
</dbReference>
<dbReference type="GO" id="GO:0005634">
    <property type="term" value="C:nucleus"/>
    <property type="evidence" value="ECO:0007669"/>
    <property type="project" value="UniProtKB-SubCell"/>
</dbReference>
<evidence type="ECO:0008006" key="4">
    <source>
        <dbReference type="Google" id="ProtNLM"/>
    </source>
</evidence>
<feature type="compositionally biased region" description="Basic and acidic residues" evidence="1">
    <location>
        <begin position="179"/>
        <end position="193"/>
    </location>
</feature>
<name>W2SC39_CYPE1</name>
<evidence type="ECO:0000256" key="1">
    <source>
        <dbReference type="SAM" id="MobiDB-lite"/>
    </source>
</evidence>
<dbReference type="OrthoDB" id="10065185at2759"/>
<accession>W2SC39</accession>
<keyword evidence="3" id="KW-1185">Reference proteome</keyword>
<organism evidence="2 3">
    <name type="scientific">Cyphellophora europaea (strain CBS 101466)</name>
    <name type="common">Phialophora europaea</name>
    <dbReference type="NCBI Taxonomy" id="1220924"/>
    <lineage>
        <taxon>Eukaryota</taxon>
        <taxon>Fungi</taxon>
        <taxon>Dikarya</taxon>
        <taxon>Ascomycota</taxon>
        <taxon>Pezizomycotina</taxon>
        <taxon>Eurotiomycetes</taxon>
        <taxon>Chaetothyriomycetidae</taxon>
        <taxon>Chaetothyriales</taxon>
        <taxon>Cyphellophoraceae</taxon>
        <taxon>Cyphellophora</taxon>
    </lineage>
</organism>
<dbReference type="InParanoid" id="W2SC39"/>
<feature type="compositionally biased region" description="Low complexity" evidence="1">
    <location>
        <begin position="222"/>
        <end position="236"/>
    </location>
</feature>
<dbReference type="RefSeq" id="XP_008712311.1">
    <property type="nucleotide sequence ID" value="XM_008714089.1"/>
</dbReference>
<reference evidence="2 3" key="1">
    <citation type="submission" date="2013-03" db="EMBL/GenBank/DDBJ databases">
        <title>The Genome Sequence of Phialophora europaea CBS 101466.</title>
        <authorList>
            <consortium name="The Broad Institute Genomics Platform"/>
            <person name="Cuomo C."/>
            <person name="de Hoog S."/>
            <person name="Gorbushina A."/>
            <person name="Walker B."/>
            <person name="Young S.K."/>
            <person name="Zeng Q."/>
            <person name="Gargeya S."/>
            <person name="Fitzgerald M."/>
            <person name="Haas B."/>
            <person name="Abouelleil A."/>
            <person name="Allen A.W."/>
            <person name="Alvarado L."/>
            <person name="Arachchi H.M."/>
            <person name="Berlin A.M."/>
            <person name="Chapman S.B."/>
            <person name="Gainer-Dewar J."/>
            <person name="Goldberg J."/>
            <person name="Griggs A."/>
            <person name="Gujja S."/>
            <person name="Hansen M."/>
            <person name="Howarth C."/>
            <person name="Imamovic A."/>
            <person name="Ireland A."/>
            <person name="Larimer J."/>
            <person name="McCowan C."/>
            <person name="Murphy C."/>
            <person name="Pearson M."/>
            <person name="Poon T.W."/>
            <person name="Priest M."/>
            <person name="Roberts A."/>
            <person name="Saif S."/>
            <person name="Shea T."/>
            <person name="Sisk P."/>
            <person name="Sykes S."/>
            <person name="Wortman J."/>
            <person name="Nusbaum C."/>
            <person name="Birren B."/>
        </authorList>
    </citation>
    <scope>NUCLEOTIDE SEQUENCE [LARGE SCALE GENOMIC DNA]</scope>
    <source>
        <strain evidence="2 3">CBS 101466</strain>
    </source>
</reference>
<evidence type="ECO:0000313" key="3">
    <source>
        <dbReference type="Proteomes" id="UP000030752"/>
    </source>
</evidence>
<dbReference type="InterPro" id="IPR034772">
    <property type="entry name" value="CPSF6/7"/>
</dbReference>
<dbReference type="InterPro" id="IPR012677">
    <property type="entry name" value="Nucleotide-bd_a/b_plait_sf"/>
</dbReference>
<dbReference type="GO" id="GO:0006397">
    <property type="term" value="P:mRNA processing"/>
    <property type="evidence" value="ECO:0007669"/>
    <property type="project" value="UniProtKB-KW"/>
</dbReference>
<dbReference type="HOGENOM" id="CLU_033916_1_0_1"/>
<evidence type="ECO:0000313" key="2">
    <source>
        <dbReference type="EMBL" id="ETN45583.1"/>
    </source>
</evidence>
<dbReference type="eggNOG" id="KOG0118">
    <property type="taxonomic scope" value="Eukaryota"/>
</dbReference>
<dbReference type="GO" id="GO:0003676">
    <property type="term" value="F:nucleic acid binding"/>
    <property type="evidence" value="ECO:0007669"/>
    <property type="project" value="InterPro"/>
</dbReference>
<dbReference type="SUPFAM" id="SSF54928">
    <property type="entry name" value="RNA-binding domain, RBD"/>
    <property type="match status" value="1"/>
</dbReference>
<dbReference type="Proteomes" id="UP000030752">
    <property type="component" value="Unassembled WGS sequence"/>
</dbReference>